<organism evidence="1 2">
    <name type="scientific">Bifidobacterium longum subsp. longum (strain JDM301)</name>
    <dbReference type="NCBI Taxonomy" id="759350"/>
    <lineage>
        <taxon>Bacteria</taxon>
        <taxon>Bacillati</taxon>
        <taxon>Actinomycetota</taxon>
        <taxon>Actinomycetes</taxon>
        <taxon>Bifidobacteriales</taxon>
        <taxon>Bifidobacteriaceae</taxon>
        <taxon>Bifidobacterium</taxon>
    </lineage>
</organism>
<proteinExistence type="predicted"/>
<dbReference type="AlphaFoldDB" id="D6ZY23"/>
<name>D6ZY23_BIFLJ</name>
<gene>
    <name evidence="1" type="ordered locus">BLJ_0338</name>
</gene>
<sequence>MCCFLLLLHNISPWISIFPKDKVSREQTDMTTVIGQKMLTEWVSVSIFTKTKLFSRAASGDGVG</sequence>
<reference evidence="1 2" key="1">
    <citation type="journal article" date="2010" name="J. Bacteriol.">
        <title>Complete genome sequence of Bifidobacterium longum JDM301.</title>
        <authorList>
            <person name="Wei Y.X."/>
            <person name="Zhang Z.Y."/>
            <person name="Liu C."/>
            <person name="Zhu Y.Z."/>
            <person name="Zhu Y.Q."/>
            <person name="Zheng H."/>
            <person name="Zhao G.P."/>
            <person name="Wang S."/>
            <person name="Guo X.K."/>
        </authorList>
    </citation>
    <scope>NUCLEOTIDE SEQUENCE [LARGE SCALE GENOMIC DNA]</scope>
    <source>
        <strain evidence="1 2">JDM301</strain>
    </source>
</reference>
<dbReference type="Proteomes" id="UP000006740">
    <property type="component" value="Chromosome"/>
</dbReference>
<dbReference type="HOGENOM" id="CLU_2858735_0_0_11"/>
<protein>
    <submittedName>
        <fullName evidence="1">Uncharacterized protein</fullName>
    </submittedName>
</protein>
<dbReference type="EMBL" id="CP002010">
    <property type="protein sequence ID" value="ADG99820.1"/>
    <property type="molecule type" value="Genomic_DNA"/>
</dbReference>
<evidence type="ECO:0000313" key="1">
    <source>
        <dbReference type="EMBL" id="ADG99820.1"/>
    </source>
</evidence>
<evidence type="ECO:0000313" key="2">
    <source>
        <dbReference type="Proteomes" id="UP000006740"/>
    </source>
</evidence>
<dbReference type="KEGG" id="bll:BLJ_0338"/>
<accession>D6ZY23</accession>